<keyword evidence="1" id="KW-0175">Coiled coil</keyword>
<dbReference type="AlphaFoldDB" id="A0A9D5A7W5"/>
<name>A0A9D5A7W5_PEA</name>
<feature type="domain" description="DUF7745" evidence="2">
    <location>
        <begin position="24"/>
        <end position="144"/>
    </location>
</feature>
<dbReference type="Gramene" id="Psat06G0356800-T1">
    <property type="protein sequence ID" value="KAI5397793.1"/>
    <property type="gene ID" value="KIW84_063568"/>
</dbReference>
<dbReference type="PANTHER" id="PTHR48154:SF1">
    <property type="entry name" value="PROTEIN, PUTATIVE-RELATED"/>
    <property type="match status" value="1"/>
</dbReference>
<evidence type="ECO:0000313" key="4">
    <source>
        <dbReference type="Proteomes" id="UP001058974"/>
    </source>
</evidence>
<feature type="coiled-coil region" evidence="1">
    <location>
        <begin position="214"/>
        <end position="272"/>
    </location>
</feature>
<keyword evidence="4" id="KW-1185">Reference proteome</keyword>
<reference evidence="3 4" key="1">
    <citation type="journal article" date="2022" name="Nat. Genet.">
        <title>Improved pea reference genome and pan-genome highlight genomic features and evolutionary characteristics.</title>
        <authorList>
            <person name="Yang T."/>
            <person name="Liu R."/>
            <person name="Luo Y."/>
            <person name="Hu S."/>
            <person name="Wang D."/>
            <person name="Wang C."/>
            <person name="Pandey M.K."/>
            <person name="Ge S."/>
            <person name="Xu Q."/>
            <person name="Li N."/>
            <person name="Li G."/>
            <person name="Huang Y."/>
            <person name="Saxena R.K."/>
            <person name="Ji Y."/>
            <person name="Li M."/>
            <person name="Yan X."/>
            <person name="He Y."/>
            <person name="Liu Y."/>
            <person name="Wang X."/>
            <person name="Xiang C."/>
            <person name="Varshney R.K."/>
            <person name="Ding H."/>
            <person name="Gao S."/>
            <person name="Zong X."/>
        </authorList>
    </citation>
    <scope>NUCLEOTIDE SEQUENCE [LARGE SCALE GENOMIC DNA]</scope>
    <source>
        <strain evidence="3 4">cv. Zhongwan 6</strain>
    </source>
</reference>
<gene>
    <name evidence="3" type="ORF">KIW84_063568</name>
</gene>
<proteinExistence type="predicted"/>
<evidence type="ECO:0000256" key="1">
    <source>
        <dbReference type="SAM" id="Coils"/>
    </source>
</evidence>
<dbReference type="EMBL" id="JAMSHJ010000006">
    <property type="protein sequence ID" value="KAI5397793.1"/>
    <property type="molecule type" value="Genomic_DNA"/>
</dbReference>
<feature type="coiled-coil region" evidence="1">
    <location>
        <begin position="309"/>
        <end position="350"/>
    </location>
</feature>
<dbReference type="Pfam" id="PF24924">
    <property type="entry name" value="DUF7745"/>
    <property type="match status" value="1"/>
</dbReference>
<dbReference type="PANTHER" id="PTHR48154">
    <property type="entry name" value="PROTEIN, PUTATIVE-RELATED"/>
    <property type="match status" value="1"/>
</dbReference>
<dbReference type="InterPro" id="IPR056647">
    <property type="entry name" value="DUF7745"/>
</dbReference>
<sequence>MGSERRKPLPFKAKMPDITNISRLLNELPACFRVTLQGKFGHILDLLSVDVQTPAITVLAQFYDPPLRSFLFQDFQLTPTLEEFDRLLGFSMKGRTPYNRIGQVPEVKMLALALCIPISDALANWKKRENLFGFWRAYLEEEAESDPFLLCKIIRSWEKVHTKGTELVKKNDATRVPYQQWVSERIKVVKLPFSIEIPLKSTSPEPVPVSLEEVEELRAMVVKLGKEKDDLQSELYKEIGKNTILKRKSNQRKELLEESRKKKRIEQDLKEKVLECLDQVDSGLGSLRDELAKAKRDGQEWKRWWDLATKQKKEVREELQAQIQELKEQLRSSEAEVVRERRLKEQAQRTSQICPKAWEEKCDEVNTNKELASYWKEQYESLKSQSMGWLNHRKHLNEILDEYECPINLLQPSVDAYRTKLANLIEFCNGVAIDLP</sequence>
<dbReference type="Proteomes" id="UP001058974">
    <property type="component" value="Chromosome 6"/>
</dbReference>
<evidence type="ECO:0000259" key="2">
    <source>
        <dbReference type="Pfam" id="PF24924"/>
    </source>
</evidence>
<accession>A0A9D5A7W5</accession>
<organism evidence="3 4">
    <name type="scientific">Pisum sativum</name>
    <name type="common">Garden pea</name>
    <name type="synonym">Lathyrus oleraceus</name>
    <dbReference type="NCBI Taxonomy" id="3888"/>
    <lineage>
        <taxon>Eukaryota</taxon>
        <taxon>Viridiplantae</taxon>
        <taxon>Streptophyta</taxon>
        <taxon>Embryophyta</taxon>
        <taxon>Tracheophyta</taxon>
        <taxon>Spermatophyta</taxon>
        <taxon>Magnoliopsida</taxon>
        <taxon>eudicotyledons</taxon>
        <taxon>Gunneridae</taxon>
        <taxon>Pentapetalae</taxon>
        <taxon>rosids</taxon>
        <taxon>fabids</taxon>
        <taxon>Fabales</taxon>
        <taxon>Fabaceae</taxon>
        <taxon>Papilionoideae</taxon>
        <taxon>50 kb inversion clade</taxon>
        <taxon>NPAAA clade</taxon>
        <taxon>Hologalegina</taxon>
        <taxon>IRL clade</taxon>
        <taxon>Fabeae</taxon>
        <taxon>Lathyrus</taxon>
    </lineage>
</organism>
<comment type="caution">
    <text evidence="3">The sequence shown here is derived from an EMBL/GenBank/DDBJ whole genome shotgun (WGS) entry which is preliminary data.</text>
</comment>
<evidence type="ECO:0000313" key="3">
    <source>
        <dbReference type="EMBL" id="KAI5397793.1"/>
    </source>
</evidence>
<protein>
    <recommendedName>
        <fullName evidence="2">DUF7745 domain-containing protein</fullName>
    </recommendedName>
</protein>